<dbReference type="Gene3D" id="3.30.160.60">
    <property type="entry name" value="Classic Zinc Finger"/>
    <property type="match status" value="5"/>
</dbReference>
<feature type="domain" description="C2H2-type" evidence="9">
    <location>
        <begin position="278"/>
        <end position="305"/>
    </location>
</feature>
<dbReference type="InterPro" id="IPR036236">
    <property type="entry name" value="Znf_C2H2_sf"/>
</dbReference>
<evidence type="ECO:0000256" key="3">
    <source>
        <dbReference type="ARBA" id="ARBA00022737"/>
    </source>
</evidence>
<dbReference type="SUPFAM" id="SSF57667">
    <property type="entry name" value="beta-beta-alpha zinc fingers"/>
    <property type="match status" value="3"/>
</dbReference>
<gene>
    <name evidence="11" type="ORF">DIATSA_LOCUS14083</name>
</gene>
<accession>A0A9N9RHM9</accession>
<feature type="domain" description="C2H2-type" evidence="9">
    <location>
        <begin position="222"/>
        <end position="250"/>
    </location>
</feature>
<dbReference type="SMART" id="SM00355">
    <property type="entry name" value="ZnF_C2H2"/>
    <property type="match status" value="6"/>
</dbReference>
<dbReference type="GO" id="GO:0000977">
    <property type="term" value="F:RNA polymerase II transcription regulatory region sequence-specific DNA binding"/>
    <property type="evidence" value="ECO:0007669"/>
    <property type="project" value="TreeGrafter"/>
</dbReference>
<dbReference type="OrthoDB" id="8113227at2759"/>
<organism evidence="11 12">
    <name type="scientific">Diatraea saccharalis</name>
    <name type="common">sugarcane borer</name>
    <dbReference type="NCBI Taxonomy" id="40085"/>
    <lineage>
        <taxon>Eukaryota</taxon>
        <taxon>Metazoa</taxon>
        <taxon>Ecdysozoa</taxon>
        <taxon>Arthropoda</taxon>
        <taxon>Hexapoda</taxon>
        <taxon>Insecta</taxon>
        <taxon>Pterygota</taxon>
        <taxon>Neoptera</taxon>
        <taxon>Endopterygota</taxon>
        <taxon>Lepidoptera</taxon>
        <taxon>Glossata</taxon>
        <taxon>Ditrysia</taxon>
        <taxon>Pyraloidea</taxon>
        <taxon>Crambidae</taxon>
        <taxon>Crambinae</taxon>
        <taxon>Diatraea</taxon>
    </lineage>
</organism>
<feature type="domain" description="C2H2-type" evidence="9">
    <location>
        <begin position="250"/>
        <end position="277"/>
    </location>
</feature>
<dbReference type="Gene3D" id="3.40.1800.20">
    <property type="match status" value="1"/>
</dbReference>
<dbReference type="AlphaFoldDB" id="A0A9N9RHM9"/>
<dbReference type="PANTHER" id="PTHR24381">
    <property type="entry name" value="ZINC FINGER PROTEIN"/>
    <property type="match status" value="1"/>
</dbReference>
<evidence type="ECO:0000256" key="5">
    <source>
        <dbReference type="ARBA" id="ARBA00022833"/>
    </source>
</evidence>
<evidence type="ECO:0000313" key="11">
    <source>
        <dbReference type="EMBL" id="CAG9796937.1"/>
    </source>
</evidence>
<dbReference type="PROSITE" id="PS00028">
    <property type="entry name" value="ZINC_FINGER_C2H2_1"/>
    <property type="match status" value="6"/>
</dbReference>
<proteinExistence type="predicted"/>
<keyword evidence="6" id="KW-0539">Nucleus</keyword>
<dbReference type="Proteomes" id="UP001153714">
    <property type="component" value="Chromosome 9"/>
</dbReference>
<evidence type="ECO:0000259" key="9">
    <source>
        <dbReference type="PROSITE" id="PS50157"/>
    </source>
</evidence>
<keyword evidence="2 8" id="KW-0479">Metal-binding</keyword>
<dbReference type="Pfam" id="PF07776">
    <property type="entry name" value="zf-AD"/>
    <property type="match status" value="1"/>
</dbReference>
<name>A0A9N9RHM9_9NEOP</name>
<dbReference type="PANTHER" id="PTHR24381:SF393">
    <property type="entry name" value="CHROMATIN-LINKED ADAPTOR FOR MSL PROTEINS, ISOFORM B"/>
    <property type="match status" value="1"/>
</dbReference>
<keyword evidence="4 7" id="KW-0863">Zinc-finger</keyword>
<sequence>MFGRCGEVCRACLTTNEYFTYKLGKNVSTDLYLYCTTIEVRRDDLPKTLCDSCYENLTKYSEFKRNCINSQYALTNINESRLDDATNTSVVDALDYHKTISLFNSVNVKTENVTDGIEHILKIKSEDITDHFENDLYEPLNINENNYSTNKNEMKKRKIRKLDKRKLHQKTKLKITRKHLSFTCKICNKKFNYLERFEAHKLEHEGKEAHIETHKENRDRPFTCEHCGKKFYTNTILLSHVSRRHTNRRFICQTCNYPFTDKYNLAKHLLIHDGKKLFTCEICNKSYTTRSSLVEHRRIHSGERPYICNYCPKSFISKRRRDDHHKIHTGERPHKCVICEQGFTQRGTLKRHMKVHNRTMPILN</sequence>
<evidence type="ECO:0000256" key="2">
    <source>
        <dbReference type="ARBA" id="ARBA00022723"/>
    </source>
</evidence>
<feature type="domain" description="C2H2-type" evidence="9">
    <location>
        <begin position="306"/>
        <end position="333"/>
    </location>
</feature>
<evidence type="ECO:0000256" key="1">
    <source>
        <dbReference type="ARBA" id="ARBA00004123"/>
    </source>
</evidence>
<evidence type="ECO:0000256" key="6">
    <source>
        <dbReference type="ARBA" id="ARBA00023242"/>
    </source>
</evidence>
<feature type="domain" description="C2H2-type" evidence="9">
    <location>
        <begin position="334"/>
        <end position="361"/>
    </location>
</feature>
<comment type="subcellular location">
    <subcellularLocation>
        <location evidence="1">Nucleus</location>
    </subcellularLocation>
</comment>
<reference evidence="11" key="2">
    <citation type="submission" date="2022-10" db="EMBL/GenBank/DDBJ databases">
        <authorList>
            <consortium name="ENA_rothamsted_submissions"/>
            <consortium name="culmorum"/>
            <person name="King R."/>
        </authorList>
    </citation>
    <scope>NUCLEOTIDE SEQUENCE</scope>
</reference>
<evidence type="ECO:0000313" key="12">
    <source>
        <dbReference type="Proteomes" id="UP001153714"/>
    </source>
</evidence>
<dbReference type="PROSITE" id="PS51915">
    <property type="entry name" value="ZAD"/>
    <property type="match status" value="1"/>
</dbReference>
<dbReference type="FunFam" id="3.30.160.60:FF:000624">
    <property type="entry name" value="zinc finger protein 697"/>
    <property type="match status" value="1"/>
</dbReference>
<evidence type="ECO:0000256" key="4">
    <source>
        <dbReference type="ARBA" id="ARBA00022771"/>
    </source>
</evidence>
<feature type="domain" description="C2H2-type" evidence="9">
    <location>
        <begin position="182"/>
        <end position="209"/>
    </location>
</feature>
<evidence type="ECO:0000256" key="7">
    <source>
        <dbReference type="PROSITE-ProRule" id="PRU00042"/>
    </source>
</evidence>
<dbReference type="SUPFAM" id="SSF57716">
    <property type="entry name" value="Glucocorticoid receptor-like (DNA-binding domain)"/>
    <property type="match status" value="1"/>
</dbReference>
<dbReference type="SMART" id="SM00868">
    <property type="entry name" value="zf-AD"/>
    <property type="match status" value="1"/>
</dbReference>
<dbReference type="InterPro" id="IPR012934">
    <property type="entry name" value="Znf_AD"/>
</dbReference>
<dbReference type="InterPro" id="IPR013087">
    <property type="entry name" value="Znf_C2H2_type"/>
</dbReference>
<keyword evidence="5 8" id="KW-0862">Zinc</keyword>
<keyword evidence="12" id="KW-1185">Reference proteome</keyword>
<dbReference type="GO" id="GO:0005634">
    <property type="term" value="C:nucleus"/>
    <property type="evidence" value="ECO:0007669"/>
    <property type="project" value="UniProtKB-SubCell"/>
</dbReference>
<reference evidence="11" key="1">
    <citation type="submission" date="2021-12" db="EMBL/GenBank/DDBJ databases">
        <authorList>
            <person name="King R."/>
        </authorList>
    </citation>
    <scope>NUCLEOTIDE SEQUENCE</scope>
</reference>
<dbReference type="GO" id="GO:0008270">
    <property type="term" value="F:zinc ion binding"/>
    <property type="evidence" value="ECO:0007669"/>
    <property type="project" value="UniProtKB-UniRule"/>
</dbReference>
<protein>
    <submittedName>
        <fullName evidence="11">Uncharacterized protein</fullName>
    </submittedName>
</protein>
<feature type="binding site" evidence="8">
    <location>
        <position position="12"/>
    </location>
    <ligand>
        <name>Zn(2+)</name>
        <dbReference type="ChEBI" id="CHEBI:29105"/>
    </ligand>
</feature>
<dbReference type="FunFam" id="3.30.160.60:FF:002343">
    <property type="entry name" value="Zinc finger protein 33A"/>
    <property type="match status" value="1"/>
</dbReference>
<dbReference type="FunFam" id="3.30.160.60:FF:000870">
    <property type="entry name" value="zinc finger protein 197 isoform X1"/>
    <property type="match status" value="1"/>
</dbReference>
<feature type="binding site" evidence="8">
    <location>
        <position position="53"/>
    </location>
    <ligand>
        <name>Zn(2+)</name>
        <dbReference type="ChEBI" id="CHEBI:29105"/>
    </ligand>
</feature>
<keyword evidence="3" id="KW-0677">Repeat</keyword>
<evidence type="ECO:0000259" key="10">
    <source>
        <dbReference type="PROSITE" id="PS51915"/>
    </source>
</evidence>
<dbReference type="Pfam" id="PF12874">
    <property type="entry name" value="zf-met"/>
    <property type="match status" value="1"/>
</dbReference>
<dbReference type="EMBL" id="OU893340">
    <property type="protein sequence ID" value="CAG9796937.1"/>
    <property type="molecule type" value="Genomic_DNA"/>
</dbReference>
<feature type="domain" description="ZAD" evidence="10">
    <location>
        <begin position="7"/>
        <end position="77"/>
    </location>
</feature>
<dbReference type="Pfam" id="PF00096">
    <property type="entry name" value="zf-C2H2"/>
    <property type="match status" value="3"/>
</dbReference>
<dbReference type="GO" id="GO:0000981">
    <property type="term" value="F:DNA-binding transcription factor activity, RNA polymerase II-specific"/>
    <property type="evidence" value="ECO:0007669"/>
    <property type="project" value="TreeGrafter"/>
</dbReference>
<feature type="binding site" evidence="8">
    <location>
        <position position="9"/>
    </location>
    <ligand>
        <name>Zn(2+)</name>
        <dbReference type="ChEBI" id="CHEBI:29105"/>
    </ligand>
</feature>
<evidence type="ECO:0000256" key="8">
    <source>
        <dbReference type="PROSITE-ProRule" id="PRU01263"/>
    </source>
</evidence>
<dbReference type="PROSITE" id="PS50157">
    <property type="entry name" value="ZINC_FINGER_C2H2_2"/>
    <property type="match status" value="6"/>
</dbReference>
<feature type="binding site" evidence="8">
    <location>
        <position position="50"/>
    </location>
    <ligand>
        <name>Zn(2+)</name>
        <dbReference type="ChEBI" id="CHEBI:29105"/>
    </ligand>
</feature>